<feature type="compositionally biased region" description="Low complexity" evidence="1">
    <location>
        <begin position="179"/>
        <end position="192"/>
    </location>
</feature>
<dbReference type="KEGG" id="phal:H9I45_03220"/>
<protein>
    <submittedName>
        <fullName evidence="3">Uncharacterized protein</fullName>
    </submittedName>
</protein>
<feature type="compositionally biased region" description="Polar residues" evidence="1">
    <location>
        <begin position="165"/>
        <end position="174"/>
    </location>
</feature>
<dbReference type="AlphaFoldDB" id="A0A7L8AHK7"/>
<dbReference type="OrthoDB" id="1247025at2"/>
<dbReference type="Proteomes" id="UP000516764">
    <property type="component" value="Chromosome"/>
</dbReference>
<evidence type="ECO:0000313" key="4">
    <source>
        <dbReference type="Proteomes" id="UP000516764"/>
    </source>
</evidence>
<evidence type="ECO:0000256" key="1">
    <source>
        <dbReference type="SAM" id="MobiDB-lite"/>
    </source>
</evidence>
<evidence type="ECO:0000256" key="2">
    <source>
        <dbReference type="SAM" id="Phobius"/>
    </source>
</evidence>
<gene>
    <name evidence="3" type="ORF">H9I45_03220</name>
</gene>
<sequence>MKTNKLDNNIKKKFENRTLEPSVSAWERLSTQLDEQPKQKKKGWFFYIGYAASILAVISIGIYLFSNDDEMVIPNQIIVEKNIDTILIKNKIDEMFNEVPLEKTIVKNNKVEEKAEKKEVTKNNAIANNVKQSENKKEKNILDNRKPSSKKRQNNSSIIAKVEENSTNVNSDSNVPEIKVNSSKTNSKTTNNRIKVSSEDLLYAVTHSESEVKRYYAKHNVTQDDVLKTIKDELKKSNLKVNPETILAEVERNIGDDAFQNNFLNTLKNKITNIATAIANRNN</sequence>
<feature type="region of interest" description="Disordered" evidence="1">
    <location>
        <begin position="120"/>
        <end position="192"/>
    </location>
</feature>
<feature type="compositionally biased region" description="Basic and acidic residues" evidence="1">
    <location>
        <begin position="133"/>
        <end position="146"/>
    </location>
</feature>
<keyword evidence="2" id="KW-1133">Transmembrane helix</keyword>
<organism evidence="3 4">
    <name type="scientific">Polaribacter haliotis</name>
    <dbReference type="NCBI Taxonomy" id="1888915"/>
    <lineage>
        <taxon>Bacteria</taxon>
        <taxon>Pseudomonadati</taxon>
        <taxon>Bacteroidota</taxon>
        <taxon>Flavobacteriia</taxon>
        <taxon>Flavobacteriales</taxon>
        <taxon>Flavobacteriaceae</taxon>
    </lineage>
</organism>
<feature type="transmembrane region" description="Helical" evidence="2">
    <location>
        <begin position="44"/>
        <end position="65"/>
    </location>
</feature>
<evidence type="ECO:0000313" key="3">
    <source>
        <dbReference type="EMBL" id="QOD61476.1"/>
    </source>
</evidence>
<dbReference type="EMBL" id="CP061813">
    <property type="protein sequence ID" value="QOD61476.1"/>
    <property type="molecule type" value="Genomic_DNA"/>
</dbReference>
<keyword evidence="2" id="KW-0472">Membrane</keyword>
<dbReference type="RefSeq" id="WP_088353376.1">
    <property type="nucleotide sequence ID" value="NZ_CP061813.1"/>
</dbReference>
<keyword evidence="2" id="KW-0812">Transmembrane</keyword>
<accession>A0A7L8AHK7</accession>
<proteinExistence type="predicted"/>
<name>A0A7L8AHK7_9FLAO</name>
<keyword evidence="4" id="KW-1185">Reference proteome</keyword>
<reference evidence="3 4" key="1">
    <citation type="journal article" date="2016" name="Int. J. Syst. Evol. Microbiol.">
        <title>Polaribacter haliotis sp. nov., isolated from the gut of abalone Haliotis discus hannai.</title>
        <authorList>
            <person name="Kim Y.O."/>
            <person name="Park I.S."/>
            <person name="Park S."/>
            <person name="Nam B.H."/>
            <person name="Park J.M."/>
            <person name="Kim D.G."/>
            <person name="Yoon J.H."/>
        </authorList>
    </citation>
    <scope>NUCLEOTIDE SEQUENCE [LARGE SCALE GENOMIC DNA]</scope>
    <source>
        <strain evidence="3 4">KCTC 52418</strain>
    </source>
</reference>